<gene>
    <name evidence="3" type="ORF">Q4521_00430</name>
</gene>
<dbReference type="InterPro" id="IPR025883">
    <property type="entry name" value="Cadherin-like_domain"/>
</dbReference>
<feature type="domain" description="Cadherin-like beta-sandwich-like" evidence="2">
    <location>
        <begin position="271"/>
        <end position="366"/>
    </location>
</feature>
<dbReference type="Proteomes" id="UP001169760">
    <property type="component" value="Unassembled WGS sequence"/>
</dbReference>
<name>A0AAW7X2W2_9GAMM</name>
<dbReference type="AlphaFoldDB" id="A0AAW7X2W2"/>
<comment type="caution">
    <text evidence="3">The sequence shown here is derived from an EMBL/GenBank/DDBJ whole genome shotgun (WGS) entry which is preliminary data.</text>
</comment>
<evidence type="ECO:0000256" key="1">
    <source>
        <dbReference type="SAM" id="SignalP"/>
    </source>
</evidence>
<dbReference type="InterPro" id="IPR012334">
    <property type="entry name" value="Pectin_lyas_fold"/>
</dbReference>
<evidence type="ECO:0000313" key="3">
    <source>
        <dbReference type="EMBL" id="MDO6420928.1"/>
    </source>
</evidence>
<reference evidence="3" key="1">
    <citation type="submission" date="2023-07" db="EMBL/GenBank/DDBJ databases">
        <title>Genome content predicts the carbon catabolic preferences of heterotrophic bacteria.</title>
        <authorList>
            <person name="Gralka M."/>
        </authorList>
    </citation>
    <scope>NUCLEOTIDE SEQUENCE</scope>
    <source>
        <strain evidence="3">I3M17_2</strain>
    </source>
</reference>
<protein>
    <submittedName>
        <fullName evidence="3">Cadherin-like beta sandwich domain-containing protein</fullName>
    </submittedName>
</protein>
<dbReference type="PROSITE" id="PS50231">
    <property type="entry name" value="RICIN_B_LECTIN"/>
    <property type="match status" value="1"/>
</dbReference>
<dbReference type="Pfam" id="PF12733">
    <property type="entry name" value="Cadherin-like"/>
    <property type="match status" value="3"/>
</dbReference>
<proteinExistence type="predicted"/>
<feature type="domain" description="Cadherin-like beta-sandwich-like" evidence="2">
    <location>
        <begin position="164"/>
        <end position="254"/>
    </location>
</feature>
<dbReference type="PROSITE" id="PS51257">
    <property type="entry name" value="PROKAR_LIPOPROTEIN"/>
    <property type="match status" value="1"/>
</dbReference>
<dbReference type="InterPro" id="IPR011050">
    <property type="entry name" value="Pectin_lyase_fold/virulence"/>
</dbReference>
<feature type="domain" description="Cadherin-like beta-sandwich-like" evidence="2">
    <location>
        <begin position="45"/>
        <end position="145"/>
    </location>
</feature>
<feature type="chain" id="PRO_5043633803" evidence="1">
    <location>
        <begin position="28"/>
        <end position="832"/>
    </location>
</feature>
<keyword evidence="1" id="KW-0732">Signal</keyword>
<evidence type="ECO:0000259" key="2">
    <source>
        <dbReference type="Pfam" id="PF12733"/>
    </source>
</evidence>
<feature type="signal peptide" evidence="1">
    <location>
        <begin position="1"/>
        <end position="27"/>
    </location>
</feature>
<dbReference type="EMBL" id="JAUOPB010000001">
    <property type="protein sequence ID" value="MDO6420928.1"/>
    <property type="molecule type" value="Genomic_DNA"/>
</dbReference>
<dbReference type="Gene3D" id="2.160.20.10">
    <property type="entry name" value="Single-stranded right-handed beta-helix, Pectin lyase-like"/>
    <property type="match status" value="1"/>
</dbReference>
<organism evidence="3 4">
    <name type="scientific">Saccharophagus degradans</name>
    <dbReference type="NCBI Taxonomy" id="86304"/>
    <lineage>
        <taxon>Bacteria</taxon>
        <taxon>Pseudomonadati</taxon>
        <taxon>Pseudomonadota</taxon>
        <taxon>Gammaproteobacteria</taxon>
        <taxon>Cellvibrionales</taxon>
        <taxon>Cellvibrionaceae</taxon>
        <taxon>Saccharophagus</taxon>
    </lineage>
</organism>
<dbReference type="RefSeq" id="WP_303490058.1">
    <property type="nucleotide sequence ID" value="NZ_JAUOPB010000001.1"/>
</dbReference>
<dbReference type="SUPFAM" id="SSF51126">
    <property type="entry name" value="Pectin lyase-like"/>
    <property type="match status" value="1"/>
</dbReference>
<accession>A0AAW7X2W2</accession>
<evidence type="ECO:0000313" key="4">
    <source>
        <dbReference type="Proteomes" id="UP001169760"/>
    </source>
</evidence>
<sequence>MSRIKSIQGRSLVLICLALLSACILSACGGGSNATGETTVPDLKLTALTIEGHDIAFESDKRAGYTVNVDQPVETAVFTATAQEGVTLTYTLRSVANPTGTFAGTELVSGEATTINLDEGDNVLSIRVRSSETTVAVTYTVTFHRVSSEAKLNGIVFYNKFDASLSTTSFIQPYTPTFNSATKEYTASVNSAACSLRTRLLTNQRLSTATINGEAIGHLESRNFAIVEGDNTIEIAVTSEDGANTESYSFTFTRATMSDETRAANARLIDLQLSDSTINFECGTFSYGAVVSYDNQVVTLTAVPEIDGITMTLAKVAEDGTIPDGDDQPLNSPIELTLEEGINSYVLETTSTDGTETVEYNLSINRISRNIVNVTTAEELQEALKNAAPRDEIRVAAGTYTGVVSEAASGNLSAHFYSAQSGTADNLIRLVGQGSGSILSGADTALNSVLQLEGDYWFVSNIAITNAQTGIVLDAASNNELFGLDVKAIGGQGVVLRNGSSNNFIQSSRFATTGGEAIVVGSDSEQWLSAPGGAGMYSEADLNNTIRSNTFSSTVAAESVEVNEGAEGTLIEYNFFNSGSLSGEAGADSLVLVQGNDSVVRFNTFTHTADANLASVIEVQDASADWHTDSWGVNTKVNDNILLLNGLDIPAVTAGAENTVFVANNTRDGELPVAYVGDAINTSSLASPVFEIRTADVADQCLGFEEFETVQYVKILACDSSATQRWNFVRDAEGFVRIQNVGMPELFARPVRGFTSRCSTAVDSFVYGGVTTEGFLQRWLPSFRANNLYLLNKENTGFAITSGTVSLEVDSYVVACPAIFTTNQRLSLVEVE</sequence>